<evidence type="ECO:0000259" key="2">
    <source>
        <dbReference type="Pfam" id="PF24923"/>
    </source>
</evidence>
<feature type="region of interest" description="Disordered" evidence="1">
    <location>
        <begin position="595"/>
        <end position="623"/>
    </location>
</feature>
<dbReference type="AlphaFoldDB" id="A0A0G4HF65"/>
<accession>A0A0G4HF65</accession>
<feature type="compositionally biased region" description="Low complexity" evidence="1">
    <location>
        <begin position="351"/>
        <end position="361"/>
    </location>
</feature>
<dbReference type="EMBL" id="CDMZ01002482">
    <property type="protein sequence ID" value="CEM42575.1"/>
    <property type="molecule type" value="Genomic_DNA"/>
</dbReference>
<feature type="compositionally biased region" description="Acidic residues" evidence="1">
    <location>
        <begin position="610"/>
        <end position="621"/>
    </location>
</feature>
<feature type="region of interest" description="Disordered" evidence="1">
    <location>
        <begin position="289"/>
        <end position="420"/>
    </location>
</feature>
<reference evidence="3" key="1">
    <citation type="submission" date="2014-11" db="EMBL/GenBank/DDBJ databases">
        <authorList>
            <person name="Otto D Thomas"/>
            <person name="Naeem Raeece"/>
        </authorList>
    </citation>
    <scope>NUCLEOTIDE SEQUENCE</scope>
</reference>
<proteinExistence type="predicted"/>
<feature type="region of interest" description="Disordered" evidence="1">
    <location>
        <begin position="440"/>
        <end position="500"/>
    </location>
</feature>
<feature type="domain" description="IQCH-like ATP-grasp" evidence="2">
    <location>
        <begin position="152"/>
        <end position="225"/>
    </location>
</feature>
<dbReference type="Pfam" id="PF24923">
    <property type="entry name" value="ATP-grasp_IQCH"/>
    <property type="match status" value="1"/>
</dbReference>
<feature type="compositionally biased region" description="Basic and acidic residues" evidence="1">
    <location>
        <begin position="598"/>
        <end position="609"/>
    </location>
</feature>
<dbReference type="InterPro" id="IPR038752">
    <property type="entry name" value="IQCH"/>
</dbReference>
<feature type="compositionally biased region" description="Polar residues" evidence="1">
    <location>
        <begin position="485"/>
        <end position="500"/>
    </location>
</feature>
<dbReference type="PANTHER" id="PTHR14465:SF0">
    <property type="entry name" value="IQ DOMAIN-CONTAINING PROTEIN H"/>
    <property type="match status" value="1"/>
</dbReference>
<feature type="compositionally biased region" description="Polar residues" evidence="1">
    <location>
        <begin position="325"/>
        <end position="343"/>
    </location>
</feature>
<dbReference type="VEuPathDB" id="CryptoDB:Cvel_6588"/>
<sequence length="806" mass="85025">MGHRRVEVHICSHCPSEETRKRTPEWHLRQHTQAARMFRAAMARTDVVFVAPRELASELKEYFQKVMVYRGVPQPEGRLQFVVPELVDRCPLGGLDLSTSLMTLLLCSPRALKRIRKLTQGRFSFVVPATPSPRDVEVCALTGLPLFGCDPAKAATFTGKSGIRKLVQAARLPSPVFIPFITDKEEFFVSLATLVLGHPAVSVWVFKIEDEREARGTAFLNVGWVQAAGVTRFDRQFTLAPQTAAPLGPLADAARQLGTSMAARGFFGFASVDFAAFEQRVPITPDGVAKMSASSEDLKQHALPDRPPHVPSQQPSPSPSNSNQDGSTDPNMHTETVTGTYTGSGDPGCRTSTSGTASGSALDGKILTSQVGVPREPNLGSGGRGGGKRGLMFGALRSPSPEFPTPASSSPVPPPGDQSLAALSMHLEGKPPSFVPLTLSGVSGSGSGGTVPRGITLSAHGTHQGTSETNDRRSEPLHNGPPPSTTVAQTGTGSASGVTQTCSAADSRALVPAAAVGAEVAVGGSDGGGSRGIPVGERLLRYEVSVGVGEDGQEVEISRGAWVVDVDCWMTDDLAAMQAVHVMAETSVDAQTGKMRMRRDAEADAVTEREGEEGETEEEEIANSQTSLTRNCLFVHKLNVVGVGTLTMGDLFNVAKLRGFSFDLLNNVGTGFLMVDRFEETCSVMMVGVTQRECVDRLPALLSFLVAPTQAFPLTEQIAVQAADRAGGVREQKAHQTSFPVSKGGGGGAADLLVGGGKGTGVSEDSASACRNEGSTVRKCQAALRLLLRLKPQATHSFPSGLLNPS</sequence>
<protein>
    <recommendedName>
        <fullName evidence="2">IQCH-like ATP-grasp domain-containing protein</fullName>
    </recommendedName>
</protein>
<evidence type="ECO:0000313" key="3">
    <source>
        <dbReference type="EMBL" id="CEM42575.1"/>
    </source>
</evidence>
<gene>
    <name evidence="3" type="ORF">Cvel_6588</name>
</gene>
<feature type="compositionally biased region" description="Low complexity" evidence="1">
    <location>
        <begin position="311"/>
        <end position="324"/>
    </location>
</feature>
<evidence type="ECO:0000256" key="1">
    <source>
        <dbReference type="SAM" id="MobiDB-lite"/>
    </source>
</evidence>
<feature type="compositionally biased region" description="Gly residues" evidence="1">
    <location>
        <begin position="380"/>
        <end position="389"/>
    </location>
</feature>
<feature type="compositionally biased region" description="Basic and acidic residues" evidence="1">
    <location>
        <begin position="296"/>
        <end position="308"/>
    </location>
</feature>
<organism evidence="3">
    <name type="scientific">Chromera velia CCMP2878</name>
    <dbReference type="NCBI Taxonomy" id="1169474"/>
    <lineage>
        <taxon>Eukaryota</taxon>
        <taxon>Sar</taxon>
        <taxon>Alveolata</taxon>
        <taxon>Colpodellida</taxon>
        <taxon>Chromeraceae</taxon>
        <taxon>Chromera</taxon>
    </lineage>
</organism>
<feature type="compositionally biased region" description="Polar residues" evidence="1">
    <location>
        <begin position="459"/>
        <end position="468"/>
    </location>
</feature>
<dbReference type="InterPro" id="IPR056855">
    <property type="entry name" value="ATP-grasp_IQCH"/>
</dbReference>
<dbReference type="PANTHER" id="PTHR14465">
    <property type="entry name" value="IQ DOMAIN-CONTAINING PROTEIN H"/>
    <property type="match status" value="1"/>
</dbReference>
<name>A0A0G4HF65_9ALVE</name>